<dbReference type="Gene3D" id="1.10.10.10">
    <property type="entry name" value="Winged helix-like DNA-binding domain superfamily/Winged helix DNA-binding domain"/>
    <property type="match status" value="1"/>
</dbReference>
<dbReference type="EMBL" id="BBMR01000001">
    <property type="protein sequence ID" value="GAL17166.1"/>
    <property type="molecule type" value="Genomic_DNA"/>
</dbReference>
<organism evidence="2 3">
    <name type="scientific">Vibrio maritimus</name>
    <dbReference type="NCBI Taxonomy" id="990268"/>
    <lineage>
        <taxon>Bacteria</taxon>
        <taxon>Pseudomonadati</taxon>
        <taxon>Pseudomonadota</taxon>
        <taxon>Gammaproteobacteria</taxon>
        <taxon>Vibrionales</taxon>
        <taxon>Vibrionaceae</taxon>
        <taxon>Vibrio</taxon>
    </lineage>
</organism>
<dbReference type="InterPro" id="IPR036388">
    <property type="entry name" value="WH-like_DNA-bd_sf"/>
</dbReference>
<dbReference type="Proteomes" id="UP000029228">
    <property type="component" value="Unassembled WGS sequence"/>
</dbReference>
<dbReference type="SUPFAM" id="SSF46785">
    <property type="entry name" value="Winged helix' DNA-binding domain"/>
    <property type="match status" value="1"/>
</dbReference>
<reference evidence="2 3" key="1">
    <citation type="submission" date="2014-09" db="EMBL/GenBank/DDBJ databases">
        <title>Vibrio maritimus JCM 19235. (C45) whole genome shotgun sequence.</title>
        <authorList>
            <person name="Sawabe T."/>
            <person name="Meirelles P."/>
            <person name="Nakanishi M."/>
            <person name="Sayaka M."/>
            <person name="Hattori M."/>
            <person name="Ohkuma M."/>
        </authorList>
    </citation>
    <scope>NUCLEOTIDE SEQUENCE [LARGE SCALE GENOMIC DNA]</scope>
    <source>
        <strain evidence="3">JCM19235</strain>
    </source>
</reference>
<protein>
    <recommendedName>
        <fullName evidence="1">HTH lysR-type domain-containing protein</fullName>
    </recommendedName>
</protein>
<feature type="domain" description="HTH lysR-type" evidence="1">
    <location>
        <begin position="1"/>
        <end position="39"/>
    </location>
</feature>
<proteinExistence type="predicted"/>
<accession>A0A090RPG6</accession>
<reference evidence="2 3" key="2">
    <citation type="submission" date="2014-09" db="EMBL/GenBank/DDBJ databases">
        <authorList>
            <consortium name="NBRP consortium"/>
            <person name="Sawabe T."/>
            <person name="Meirelles P."/>
            <person name="Nakanishi M."/>
            <person name="Sayaka M."/>
            <person name="Hattori M."/>
            <person name="Ohkuma M."/>
        </authorList>
    </citation>
    <scope>NUCLEOTIDE SEQUENCE [LARGE SCALE GENOMIC DNA]</scope>
    <source>
        <strain evidence="3">JCM19235</strain>
    </source>
</reference>
<keyword evidence="3" id="KW-1185">Reference proteome</keyword>
<evidence type="ECO:0000259" key="1">
    <source>
        <dbReference type="PROSITE" id="PS50931"/>
    </source>
</evidence>
<dbReference type="PROSITE" id="PS50931">
    <property type="entry name" value="HTH_LYSR"/>
    <property type="match status" value="1"/>
</dbReference>
<comment type="caution">
    <text evidence="2">The sequence shown here is derived from an EMBL/GenBank/DDBJ whole genome shotgun (WGS) entry which is preliminary data.</text>
</comment>
<name>A0A090RPG6_9VIBR</name>
<sequence length="39" mass="4334">MYSFEQLKVFVAVCEYGSFSAAARKLGRAQSGVSRPYQT</sequence>
<evidence type="ECO:0000313" key="3">
    <source>
        <dbReference type="Proteomes" id="UP000029228"/>
    </source>
</evidence>
<dbReference type="STRING" id="990268.JCM19235_5715"/>
<dbReference type="AlphaFoldDB" id="A0A090RPG6"/>
<dbReference type="InterPro" id="IPR036390">
    <property type="entry name" value="WH_DNA-bd_sf"/>
</dbReference>
<dbReference type="GO" id="GO:0003700">
    <property type="term" value="F:DNA-binding transcription factor activity"/>
    <property type="evidence" value="ECO:0007669"/>
    <property type="project" value="InterPro"/>
</dbReference>
<evidence type="ECO:0000313" key="2">
    <source>
        <dbReference type="EMBL" id="GAL17166.1"/>
    </source>
</evidence>
<gene>
    <name evidence="2" type="ORF">JCM19235_5715</name>
</gene>
<dbReference type="Pfam" id="PF00126">
    <property type="entry name" value="HTH_1"/>
    <property type="match status" value="1"/>
</dbReference>
<dbReference type="InterPro" id="IPR000847">
    <property type="entry name" value="LysR_HTH_N"/>
</dbReference>